<dbReference type="PANTHER" id="PTHR40012:SF1">
    <property type="entry name" value="AUTOPHAGY-RELATED PROTEIN 29"/>
    <property type="match status" value="1"/>
</dbReference>
<feature type="region of interest" description="Disordered" evidence="8">
    <location>
        <begin position="23"/>
        <end position="106"/>
    </location>
</feature>
<feature type="compositionally biased region" description="Polar residues" evidence="8">
    <location>
        <begin position="510"/>
        <end position="522"/>
    </location>
</feature>
<evidence type="ECO:0000256" key="1">
    <source>
        <dbReference type="ARBA" id="ARBA00004329"/>
    </source>
</evidence>
<feature type="compositionally biased region" description="Polar residues" evidence="8">
    <location>
        <begin position="78"/>
        <end position="92"/>
    </location>
</feature>
<evidence type="ECO:0000259" key="9">
    <source>
        <dbReference type="Pfam" id="PF18388"/>
    </source>
</evidence>
<evidence type="ECO:0000256" key="4">
    <source>
        <dbReference type="ARBA" id="ARBA00022448"/>
    </source>
</evidence>
<feature type="compositionally biased region" description="Gly residues" evidence="8">
    <location>
        <begin position="33"/>
        <end position="70"/>
    </location>
</feature>
<feature type="region of interest" description="Disordered" evidence="8">
    <location>
        <begin position="209"/>
        <end position="477"/>
    </location>
</feature>
<dbReference type="EMBL" id="ML119125">
    <property type="protein sequence ID" value="RPB13002.1"/>
    <property type="molecule type" value="Genomic_DNA"/>
</dbReference>
<name>A0A3N4KUR2_9PEZI</name>
<dbReference type="Pfam" id="PF18388">
    <property type="entry name" value="ATG29_N"/>
    <property type="match status" value="1"/>
</dbReference>
<evidence type="ECO:0000256" key="2">
    <source>
        <dbReference type="ARBA" id="ARBA00010082"/>
    </source>
</evidence>
<accession>A0A3N4KUR2</accession>
<feature type="compositionally biased region" description="Low complexity" evidence="8">
    <location>
        <begin position="253"/>
        <end position="287"/>
    </location>
</feature>
<gene>
    <name evidence="10" type="ORF">P167DRAFT_564841</name>
</gene>
<organism evidence="10 11">
    <name type="scientific">Morchella conica CCBAS932</name>
    <dbReference type="NCBI Taxonomy" id="1392247"/>
    <lineage>
        <taxon>Eukaryota</taxon>
        <taxon>Fungi</taxon>
        <taxon>Dikarya</taxon>
        <taxon>Ascomycota</taxon>
        <taxon>Pezizomycotina</taxon>
        <taxon>Pezizomycetes</taxon>
        <taxon>Pezizales</taxon>
        <taxon>Morchellaceae</taxon>
        <taxon>Morchella</taxon>
    </lineage>
</organism>
<evidence type="ECO:0000313" key="11">
    <source>
        <dbReference type="Proteomes" id="UP000277580"/>
    </source>
</evidence>
<dbReference type="InterPro" id="IPR039362">
    <property type="entry name" value="ATG29_sf"/>
</dbReference>
<dbReference type="GO" id="GO:0000045">
    <property type="term" value="P:autophagosome assembly"/>
    <property type="evidence" value="ECO:0007669"/>
    <property type="project" value="InterPro"/>
</dbReference>
<feature type="region of interest" description="Disordered" evidence="8">
    <location>
        <begin position="510"/>
        <end position="582"/>
    </location>
</feature>
<keyword evidence="11" id="KW-1185">Reference proteome</keyword>
<feature type="domain" description="Atg29 N-terminal" evidence="9">
    <location>
        <begin position="116"/>
        <end position="169"/>
    </location>
</feature>
<dbReference type="GO" id="GO:0015031">
    <property type="term" value="P:protein transport"/>
    <property type="evidence" value="ECO:0007669"/>
    <property type="project" value="UniProtKB-KW"/>
</dbReference>
<dbReference type="AlphaFoldDB" id="A0A3N4KUR2"/>
<dbReference type="GO" id="GO:0000407">
    <property type="term" value="C:phagophore assembly site"/>
    <property type="evidence" value="ECO:0007669"/>
    <property type="project" value="UniProtKB-SubCell"/>
</dbReference>
<dbReference type="InParanoid" id="A0A3N4KUR2"/>
<protein>
    <recommendedName>
        <fullName evidence="3">Autophagy-related protein 29</fullName>
    </recommendedName>
</protein>
<evidence type="ECO:0000256" key="7">
    <source>
        <dbReference type="ARBA" id="ARBA00060351"/>
    </source>
</evidence>
<dbReference type="Proteomes" id="UP000277580">
    <property type="component" value="Unassembled WGS sequence"/>
</dbReference>
<evidence type="ECO:0000256" key="8">
    <source>
        <dbReference type="SAM" id="MobiDB-lite"/>
    </source>
</evidence>
<dbReference type="OrthoDB" id="21072at2759"/>
<dbReference type="STRING" id="1392247.A0A3N4KUR2"/>
<feature type="compositionally biased region" description="Low complexity" evidence="8">
    <location>
        <begin position="309"/>
        <end position="330"/>
    </location>
</feature>
<reference evidence="10 11" key="1">
    <citation type="journal article" date="2018" name="Nat. Ecol. Evol.">
        <title>Pezizomycetes genomes reveal the molecular basis of ectomycorrhizal truffle lifestyle.</title>
        <authorList>
            <person name="Murat C."/>
            <person name="Payen T."/>
            <person name="Noel B."/>
            <person name="Kuo A."/>
            <person name="Morin E."/>
            <person name="Chen J."/>
            <person name="Kohler A."/>
            <person name="Krizsan K."/>
            <person name="Balestrini R."/>
            <person name="Da Silva C."/>
            <person name="Montanini B."/>
            <person name="Hainaut M."/>
            <person name="Levati E."/>
            <person name="Barry K.W."/>
            <person name="Belfiori B."/>
            <person name="Cichocki N."/>
            <person name="Clum A."/>
            <person name="Dockter R.B."/>
            <person name="Fauchery L."/>
            <person name="Guy J."/>
            <person name="Iotti M."/>
            <person name="Le Tacon F."/>
            <person name="Lindquist E.A."/>
            <person name="Lipzen A."/>
            <person name="Malagnac F."/>
            <person name="Mello A."/>
            <person name="Molinier V."/>
            <person name="Miyauchi S."/>
            <person name="Poulain J."/>
            <person name="Riccioni C."/>
            <person name="Rubini A."/>
            <person name="Sitrit Y."/>
            <person name="Splivallo R."/>
            <person name="Traeger S."/>
            <person name="Wang M."/>
            <person name="Zifcakova L."/>
            <person name="Wipf D."/>
            <person name="Zambonelli A."/>
            <person name="Paolocci F."/>
            <person name="Nowrousian M."/>
            <person name="Ottonello S."/>
            <person name="Baldrian P."/>
            <person name="Spatafora J.W."/>
            <person name="Henrissat B."/>
            <person name="Nagy L.G."/>
            <person name="Aury J.M."/>
            <person name="Wincker P."/>
            <person name="Grigoriev I.V."/>
            <person name="Bonfante P."/>
            <person name="Martin F.M."/>
        </authorList>
    </citation>
    <scope>NUCLEOTIDE SEQUENCE [LARGE SCALE GENOMIC DNA]</scope>
    <source>
        <strain evidence="10 11">CCBAS932</strain>
    </source>
</reference>
<sequence length="582" mass="61098">MPVVPLPNIIKNTTQAAAGMIGHLGPRQTSSRGSGGVGGGAGGAGGPGGAGAGGGGSGGGAGGGAGGGVPLNGALASSPVNMAPPTQRTNSLRNDREGSRRGQVPVISQPPAEERYVVYIRLPFERNGFVDPPQVDWNDAKERYLWKVLSRAGRSMDIDWNELATDLQVSREFLLQQAAWLYERELSQIQAQMRRAGTSALNTNIANIASSSPYSRPQSPAVMGGAPMARTGTAGTEPRTHSSLSVRSIPVVTPRLTPALPATPTNTNRPSAQPMSRTGSSTTTRGSAQPPSISHRFSNHVPPDPSPSRSPEHPSSASEDYTESSTASASSDDDDDGGNRLFRRLPSFLNKKGSRESSDEDDGDEEPAFLPFSPGEKPAAGTDDQMTGTVTLRRRTSGAGTIKGKESVRPSSRTGVDPSSEFQGTVRARRSRIQQPLAPMGSPRRLPVDSTGLSTGPNSPSMGSSFSDLSDASVTQSAMEEAYLSTMQAGGMASRMSNLSQAFSNDNITARQTLMKQKQGNTPPLLPLQGLDKAFPDPDPDSALQPEKKDDQEPGSPESTGSFFSCHQEFEPEGPKGPEEPL</sequence>
<evidence type="ECO:0000256" key="3">
    <source>
        <dbReference type="ARBA" id="ARBA00013784"/>
    </source>
</evidence>
<keyword evidence="4" id="KW-0813">Transport</keyword>
<proteinExistence type="inferred from homology"/>
<feature type="compositionally biased region" description="Acidic residues" evidence="8">
    <location>
        <begin position="358"/>
        <end position="367"/>
    </location>
</feature>
<feature type="compositionally biased region" description="Polar residues" evidence="8">
    <location>
        <begin position="209"/>
        <end position="218"/>
    </location>
</feature>
<comment type="subcellular location">
    <subcellularLocation>
        <location evidence="1">Preautophagosomal structure</location>
    </subcellularLocation>
</comment>
<evidence type="ECO:0000313" key="10">
    <source>
        <dbReference type="EMBL" id="RPB13002.1"/>
    </source>
</evidence>
<evidence type="ECO:0000256" key="5">
    <source>
        <dbReference type="ARBA" id="ARBA00022927"/>
    </source>
</evidence>
<dbReference type="FunFam" id="1.10.10.2570:FF:000001">
    <property type="entry name" value="Autophagy-related protein 29"/>
    <property type="match status" value="1"/>
</dbReference>
<dbReference type="Gene3D" id="1.10.10.2570">
    <property type="match status" value="1"/>
</dbReference>
<feature type="compositionally biased region" description="Basic and acidic residues" evidence="8">
    <location>
        <begin position="568"/>
        <end position="582"/>
    </location>
</feature>
<dbReference type="InterPro" id="IPR040666">
    <property type="entry name" value="Atg29_N"/>
</dbReference>
<comment type="function">
    <text evidence="7">Plays a role in autophagy. Functions at the preautophagosomal structure (PAS) in order to form normal autophagosomes under starvation conditions. Also plays a role in mitophagy and regulation of filamentous growth.</text>
</comment>
<dbReference type="PANTHER" id="PTHR40012">
    <property type="entry name" value="AUTOPHAGY-RELATED PROTEIN 29"/>
    <property type="match status" value="1"/>
</dbReference>
<comment type="similarity">
    <text evidence="2">Belongs to the ATG29 family.</text>
</comment>
<dbReference type="InterPro" id="IPR039113">
    <property type="entry name" value="ATG29"/>
</dbReference>
<feature type="compositionally biased region" description="Polar residues" evidence="8">
    <location>
        <begin position="451"/>
        <end position="477"/>
    </location>
</feature>
<keyword evidence="6" id="KW-0072">Autophagy</keyword>
<keyword evidence="5" id="KW-0653">Protein transport</keyword>
<evidence type="ECO:0000256" key="6">
    <source>
        <dbReference type="ARBA" id="ARBA00023006"/>
    </source>
</evidence>